<dbReference type="EMBL" id="JAMQOQ010000002">
    <property type="protein sequence ID" value="MDS0294083.1"/>
    <property type="molecule type" value="Genomic_DNA"/>
</dbReference>
<organism evidence="2 3">
    <name type="scientific">Halogeometricum luteum</name>
    <dbReference type="NCBI Taxonomy" id="2950537"/>
    <lineage>
        <taxon>Archaea</taxon>
        <taxon>Methanobacteriati</taxon>
        <taxon>Methanobacteriota</taxon>
        <taxon>Stenosarchaea group</taxon>
        <taxon>Halobacteria</taxon>
        <taxon>Halobacteriales</taxon>
        <taxon>Haloferacaceae</taxon>
        <taxon>Halogeometricum</taxon>
    </lineage>
</organism>
<evidence type="ECO:0000313" key="3">
    <source>
        <dbReference type="Proteomes" id="UP001254813"/>
    </source>
</evidence>
<dbReference type="Pfam" id="PF13668">
    <property type="entry name" value="Ferritin_2"/>
    <property type="match status" value="1"/>
</dbReference>
<dbReference type="PANTHER" id="PTHR31694">
    <property type="entry name" value="DESICCATION-LIKE PROTEIN"/>
    <property type="match status" value="1"/>
</dbReference>
<feature type="region of interest" description="Disordered" evidence="1">
    <location>
        <begin position="1"/>
        <end position="24"/>
    </location>
</feature>
<dbReference type="InterPro" id="IPR052965">
    <property type="entry name" value="Pigment-catalase-like"/>
</dbReference>
<name>A0ABU2G1M8_9EURY</name>
<dbReference type="InterPro" id="IPR009078">
    <property type="entry name" value="Ferritin-like_SF"/>
</dbReference>
<feature type="region of interest" description="Disordered" evidence="1">
    <location>
        <begin position="55"/>
        <end position="81"/>
    </location>
</feature>
<dbReference type="RefSeq" id="WP_310927929.1">
    <property type="nucleotide sequence ID" value="NZ_JAMQOQ010000002.1"/>
</dbReference>
<evidence type="ECO:0000313" key="2">
    <source>
        <dbReference type="EMBL" id="MDS0294083.1"/>
    </source>
</evidence>
<dbReference type="InterPro" id="IPR006311">
    <property type="entry name" value="TAT_signal"/>
</dbReference>
<dbReference type="InterPro" id="IPR012347">
    <property type="entry name" value="Ferritin-like"/>
</dbReference>
<sequence length="265" mass="27995">MTNEDNTEGGTNGSPFDSGVESVQEAVTSRRGFLAGSTAAGIGALAFGTSGVAADHEGNGNGKGEEMSDEKSSEDSEGASEIAGSGIWDVDVLNYALTLEHLEDAFYQQNLKSLGGYYSKDTIISADMFEPLPYGVREPIYHQLTQIGEHEAAHVETLESVIEDLGGTPVEKAEYEFDTMVTDDPTAFLQTAQALENTGVAAYAGAAPYIGDDDILSAALGVHSVEARHAAFINYLNGMSPFPNVVDEALGRAEVLEVATQFIVD</sequence>
<evidence type="ECO:0000256" key="1">
    <source>
        <dbReference type="SAM" id="MobiDB-lite"/>
    </source>
</evidence>
<dbReference type="PROSITE" id="PS51318">
    <property type="entry name" value="TAT"/>
    <property type="match status" value="1"/>
</dbReference>
<reference evidence="2 3" key="1">
    <citation type="submission" date="2022-06" db="EMBL/GenBank/DDBJ databases">
        <title>Halogeometricum sp. a new haloarchaeum isolate from saline soil.</title>
        <authorList>
            <person name="Strakova D."/>
            <person name="Galisteo C."/>
            <person name="Sanchez-Porro C."/>
            <person name="Ventosa A."/>
        </authorList>
    </citation>
    <scope>NUCLEOTIDE SEQUENCE [LARGE SCALE GENOMIC DNA]</scope>
    <source>
        <strain evidence="3">S3BR25-2</strain>
    </source>
</reference>
<dbReference type="CDD" id="cd00657">
    <property type="entry name" value="Ferritin_like"/>
    <property type="match status" value="1"/>
</dbReference>
<accession>A0ABU2G1M8</accession>
<dbReference type="Gene3D" id="1.20.1260.10">
    <property type="match status" value="1"/>
</dbReference>
<dbReference type="PANTHER" id="PTHR31694:SF26">
    <property type="entry name" value="OS05G0151100 PROTEIN"/>
    <property type="match status" value="1"/>
</dbReference>
<gene>
    <name evidence="2" type="ORF">NDI79_07855</name>
</gene>
<comment type="caution">
    <text evidence="2">The sequence shown here is derived from an EMBL/GenBank/DDBJ whole genome shotgun (WGS) entry which is preliminary data.</text>
</comment>
<proteinExistence type="predicted"/>
<protein>
    <submittedName>
        <fullName evidence="2">Ferritin-like domain-containing protein</fullName>
    </submittedName>
</protein>
<dbReference type="SUPFAM" id="SSF47240">
    <property type="entry name" value="Ferritin-like"/>
    <property type="match status" value="1"/>
</dbReference>
<feature type="compositionally biased region" description="Basic and acidic residues" evidence="1">
    <location>
        <begin position="55"/>
        <end position="74"/>
    </location>
</feature>
<dbReference type="Proteomes" id="UP001254813">
    <property type="component" value="Unassembled WGS sequence"/>
</dbReference>
<keyword evidence="3" id="KW-1185">Reference proteome</keyword>